<name>A0ABP5H7T3_9ACTN</name>
<evidence type="ECO:0000313" key="1">
    <source>
        <dbReference type="EMBL" id="GAA2067543.1"/>
    </source>
</evidence>
<dbReference type="EMBL" id="BAAAQN010000124">
    <property type="protein sequence ID" value="GAA2067543.1"/>
    <property type="molecule type" value="Genomic_DNA"/>
</dbReference>
<gene>
    <name evidence="1" type="ORF">GCM10009839_94140</name>
</gene>
<protein>
    <submittedName>
        <fullName evidence="1">DUF2797 domain-containing protein</fullName>
    </submittedName>
</protein>
<keyword evidence="2" id="KW-1185">Reference proteome</keyword>
<dbReference type="Pfam" id="PF10977">
    <property type="entry name" value="DUF2797"/>
    <property type="match status" value="1"/>
</dbReference>
<evidence type="ECO:0000313" key="2">
    <source>
        <dbReference type="Proteomes" id="UP001500751"/>
    </source>
</evidence>
<organism evidence="1 2">
    <name type="scientific">Catenulispora yoronensis</name>
    <dbReference type="NCBI Taxonomy" id="450799"/>
    <lineage>
        <taxon>Bacteria</taxon>
        <taxon>Bacillati</taxon>
        <taxon>Actinomycetota</taxon>
        <taxon>Actinomycetes</taxon>
        <taxon>Catenulisporales</taxon>
        <taxon>Catenulisporaceae</taxon>
        <taxon>Catenulispora</taxon>
    </lineage>
</organism>
<accession>A0ABP5H7T3</accession>
<dbReference type="Proteomes" id="UP001500751">
    <property type="component" value="Unassembled WGS sequence"/>
</dbReference>
<sequence length="326" mass="34705">MPPSRVVPVVDNQAVSGVQPRVPAPAPAADRLCTGLSWFEERPALTAVEGGDLRLKALMPGTRLALTWSGRRRCVGWTAPGTGRTACADDAGIDTASKLAQCPACQSRDHGLAVARDRVTDDGRTYQLYLAWFAPGMLKVGITAEQRGVARLLEQGAIGYTLIATGPLPAIRRAELTLSSAGLAKERYRSRAKVEAWWALPETDGLRSALTEARTRALRILADHSIDPIPDGPIIDNTAFFGLADGAPATYHEVEALEESGTLAGEVRAVIGKHVFVSVADGAPLLLDTRLLAGRTTAVAGEDAVVAGVRTAERRRPLLYDTPTLF</sequence>
<dbReference type="InterPro" id="IPR021246">
    <property type="entry name" value="DUF2797"/>
</dbReference>
<proteinExistence type="predicted"/>
<comment type="caution">
    <text evidence="1">The sequence shown here is derived from an EMBL/GenBank/DDBJ whole genome shotgun (WGS) entry which is preliminary data.</text>
</comment>
<reference evidence="2" key="1">
    <citation type="journal article" date="2019" name="Int. J. Syst. Evol. Microbiol.">
        <title>The Global Catalogue of Microorganisms (GCM) 10K type strain sequencing project: providing services to taxonomists for standard genome sequencing and annotation.</title>
        <authorList>
            <consortium name="The Broad Institute Genomics Platform"/>
            <consortium name="The Broad Institute Genome Sequencing Center for Infectious Disease"/>
            <person name="Wu L."/>
            <person name="Ma J."/>
        </authorList>
    </citation>
    <scope>NUCLEOTIDE SEQUENCE [LARGE SCALE GENOMIC DNA]</scope>
    <source>
        <strain evidence="2">JCM 16014</strain>
    </source>
</reference>